<proteinExistence type="predicted"/>
<reference evidence="8" key="2">
    <citation type="submission" date="2020-09" db="EMBL/GenBank/DDBJ databases">
        <authorList>
            <person name="Sun Q."/>
            <person name="Zhou Y."/>
        </authorList>
    </citation>
    <scope>NUCLEOTIDE SEQUENCE</scope>
    <source>
        <strain evidence="8">CGMCC 1.12987</strain>
    </source>
</reference>
<keyword evidence="5 6" id="KW-0472">Membrane</keyword>
<dbReference type="AlphaFoldDB" id="A0A917CXC3"/>
<accession>A0A917CXC3</accession>
<keyword evidence="3 6" id="KW-0812">Transmembrane</keyword>
<evidence type="ECO:0000256" key="4">
    <source>
        <dbReference type="ARBA" id="ARBA00022989"/>
    </source>
</evidence>
<dbReference type="RefSeq" id="WP_188530721.1">
    <property type="nucleotide sequence ID" value="NZ_BMGR01000005.1"/>
</dbReference>
<protein>
    <recommendedName>
        <fullName evidence="7">PDGLE domain-containing protein</fullName>
    </recommendedName>
</protein>
<keyword evidence="9" id="KW-1185">Reference proteome</keyword>
<dbReference type="InterPro" id="IPR025937">
    <property type="entry name" value="PDGLE_dom"/>
</dbReference>
<keyword evidence="2" id="KW-1003">Cell membrane</keyword>
<dbReference type="GO" id="GO:0005886">
    <property type="term" value="C:plasma membrane"/>
    <property type="evidence" value="ECO:0007669"/>
    <property type="project" value="UniProtKB-SubCell"/>
</dbReference>
<evidence type="ECO:0000256" key="2">
    <source>
        <dbReference type="ARBA" id="ARBA00022475"/>
    </source>
</evidence>
<name>A0A917CXC3_9BACL</name>
<evidence type="ECO:0000313" key="8">
    <source>
        <dbReference type="EMBL" id="GGG01209.1"/>
    </source>
</evidence>
<gene>
    <name evidence="8" type="ORF">GCM10010916_17910</name>
</gene>
<comment type="subcellular location">
    <subcellularLocation>
        <location evidence="1">Cell membrane</location>
    </subcellularLocation>
</comment>
<evidence type="ECO:0000256" key="6">
    <source>
        <dbReference type="SAM" id="Phobius"/>
    </source>
</evidence>
<sequence length="92" mass="9841">MSKRIIAWIAASLVIAGILSLFASSHPDGFEKAGEETGYIEHASTLLPAPMPDYSLPGIDSWISSSISGLAGVLITFAVFVFFGKRLGRKTR</sequence>
<evidence type="ECO:0000259" key="7">
    <source>
        <dbReference type="Pfam" id="PF13190"/>
    </source>
</evidence>
<feature type="domain" description="PDGLE" evidence="7">
    <location>
        <begin position="3"/>
        <end position="86"/>
    </location>
</feature>
<dbReference type="Proteomes" id="UP000644756">
    <property type="component" value="Unassembled WGS sequence"/>
</dbReference>
<keyword evidence="4 6" id="KW-1133">Transmembrane helix</keyword>
<evidence type="ECO:0000256" key="5">
    <source>
        <dbReference type="ARBA" id="ARBA00023136"/>
    </source>
</evidence>
<reference evidence="8" key="1">
    <citation type="journal article" date="2014" name="Int. J. Syst. Evol. Microbiol.">
        <title>Complete genome sequence of Corynebacterium casei LMG S-19264T (=DSM 44701T), isolated from a smear-ripened cheese.</title>
        <authorList>
            <consortium name="US DOE Joint Genome Institute (JGI-PGF)"/>
            <person name="Walter F."/>
            <person name="Albersmeier A."/>
            <person name="Kalinowski J."/>
            <person name="Ruckert C."/>
        </authorList>
    </citation>
    <scope>NUCLEOTIDE SEQUENCE</scope>
    <source>
        <strain evidence="8">CGMCC 1.12987</strain>
    </source>
</reference>
<evidence type="ECO:0000256" key="1">
    <source>
        <dbReference type="ARBA" id="ARBA00004236"/>
    </source>
</evidence>
<evidence type="ECO:0000313" key="9">
    <source>
        <dbReference type="Proteomes" id="UP000644756"/>
    </source>
</evidence>
<dbReference type="EMBL" id="BMGR01000005">
    <property type="protein sequence ID" value="GGG01209.1"/>
    <property type="molecule type" value="Genomic_DNA"/>
</dbReference>
<comment type="caution">
    <text evidence="8">The sequence shown here is derived from an EMBL/GenBank/DDBJ whole genome shotgun (WGS) entry which is preliminary data.</text>
</comment>
<feature type="transmembrane region" description="Helical" evidence="6">
    <location>
        <begin position="62"/>
        <end position="83"/>
    </location>
</feature>
<evidence type="ECO:0000256" key="3">
    <source>
        <dbReference type="ARBA" id="ARBA00022692"/>
    </source>
</evidence>
<dbReference type="Pfam" id="PF13190">
    <property type="entry name" value="PDGLE"/>
    <property type="match status" value="1"/>
</dbReference>
<organism evidence="8 9">
    <name type="scientific">Paenibacillus abyssi</name>
    <dbReference type="NCBI Taxonomy" id="1340531"/>
    <lineage>
        <taxon>Bacteria</taxon>
        <taxon>Bacillati</taxon>
        <taxon>Bacillota</taxon>
        <taxon>Bacilli</taxon>
        <taxon>Bacillales</taxon>
        <taxon>Paenibacillaceae</taxon>
        <taxon>Paenibacillus</taxon>
    </lineage>
</organism>
<feature type="transmembrane region" description="Helical" evidence="6">
    <location>
        <begin position="5"/>
        <end position="23"/>
    </location>
</feature>